<dbReference type="InterPro" id="IPR002938">
    <property type="entry name" value="FAD-bd"/>
</dbReference>
<dbReference type="AlphaFoldDB" id="A0A2V5I6H5"/>
<evidence type="ECO:0000256" key="3">
    <source>
        <dbReference type="ARBA" id="ARBA00022827"/>
    </source>
</evidence>
<proteinExistence type="predicted"/>
<name>A0A2V5I6H5_9EURO</name>
<gene>
    <name evidence="7" type="ORF">BP00DRAFT_305599</name>
</gene>
<dbReference type="InterPro" id="IPR036188">
    <property type="entry name" value="FAD/NAD-bd_sf"/>
</dbReference>
<feature type="domain" description="FAD-binding" evidence="6">
    <location>
        <begin position="309"/>
        <end position="347"/>
    </location>
</feature>
<keyword evidence="4" id="KW-0560">Oxidoreductase</keyword>
<reference evidence="7 8" key="1">
    <citation type="submission" date="2018-02" db="EMBL/GenBank/DDBJ databases">
        <title>The genomes of Aspergillus section Nigri reveals drivers in fungal speciation.</title>
        <authorList>
            <consortium name="DOE Joint Genome Institute"/>
            <person name="Vesth T.C."/>
            <person name="Nybo J."/>
            <person name="Theobald S."/>
            <person name="Brandl J."/>
            <person name="Frisvad J.C."/>
            <person name="Nielsen K.F."/>
            <person name="Lyhne E.K."/>
            <person name="Kogle M.E."/>
            <person name="Kuo A."/>
            <person name="Riley R."/>
            <person name="Clum A."/>
            <person name="Nolan M."/>
            <person name="Lipzen A."/>
            <person name="Salamov A."/>
            <person name="Henrissat B."/>
            <person name="Wiebenga A."/>
            <person name="De vries R.P."/>
            <person name="Grigoriev I.V."/>
            <person name="Mortensen U.H."/>
            <person name="Andersen M.R."/>
            <person name="Baker S.E."/>
        </authorList>
    </citation>
    <scope>NUCLEOTIDE SEQUENCE [LARGE SCALE GENOMIC DNA]</scope>
    <source>
        <strain evidence="7 8">CBS 114.80</strain>
    </source>
</reference>
<evidence type="ECO:0000313" key="8">
    <source>
        <dbReference type="Proteomes" id="UP000248817"/>
    </source>
</evidence>
<dbReference type="GO" id="GO:0071949">
    <property type="term" value="F:FAD binding"/>
    <property type="evidence" value="ECO:0007669"/>
    <property type="project" value="InterPro"/>
</dbReference>
<evidence type="ECO:0000256" key="2">
    <source>
        <dbReference type="ARBA" id="ARBA00022630"/>
    </source>
</evidence>
<dbReference type="EMBL" id="KZ825493">
    <property type="protein sequence ID" value="PYI32368.1"/>
    <property type="molecule type" value="Genomic_DNA"/>
</dbReference>
<evidence type="ECO:0000256" key="5">
    <source>
        <dbReference type="ARBA" id="ARBA00023033"/>
    </source>
</evidence>
<dbReference type="Gene3D" id="3.50.50.60">
    <property type="entry name" value="FAD/NAD(P)-binding domain"/>
    <property type="match status" value="1"/>
</dbReference>
<dbReference type="Pfam" id="PF01494">
    <property type="entry name" value="FAD_binding_3"/>
    <property type="match status" value="1"/>
</dbReference>
<evidence type="ECO:0000313" key="7">
    <source>
        <dbReference type="EMBL" id="PYI32368.1"/>
    </source>
</evidence>
<dbReference type="GO" id="GO:0004497">
    <property type="term" value="F:monooxygenase activity"/>
    <property type="evidence" value="ECO:0007669"/>
    <property type="project" value="UniProtKB-KW"/>
</dbReference>
<sequence length="386" mass="41997">PIIIIGAGMVGLTLAQALHKNHIPFEIYERDAAAADAPAKGRGWALTVHWALSALQECLPPTLFAQLPSIQVDPSLSDTRRFPFLDLATGRPKFIIPPTPRLRVNRRRLGDLLATDLPIHHHKTLSAVGDHPDRQTVTAHFTDGTHRTGSLLIGTDGRSSKTRRLLLGEETGRLNRLPVRSMGATITMTPEAFAPLRAIDPLLFQGCHPDTGVYLWFSLVSSPRLAPAHQDTVERAGCYEGQLIQSWRYSSPADEVPPTHAARLARFKENARGFEPRLREAILNLPEGTRVLPIVLGDWVPVEWESPGGRVTLAGDAAHAMTSYRGEAFNHGVADAAVLAREIASVWGRVQEGDADGAHDLRALGPDSPIVSKRAQVVQEAREGGA</sequence>
<keyword evidence="8" id="KW-1185">Reference proteome</keyword>
<evidence type="ECO:0000256" key="4">
    <source>
        <dbReference type="ARBA" id="ARBA00023002"/>
    </source>
</evidence>
<keyword evidence="5" id="KW-0503">Monooxygenase</keyword>
<protein>
    <submittedName>
        <fullName evidence="7">FAD/NAD(P)-binding domain-containing protein</fullName>
    </submittedName>
</protein>
<feature type="non-terminal residue" evidence="7">
    <location>
        <position position="1"/>
    </location>
</feature>
<comment type="cofactor">
    <cofactor evidence="1">
        <name>FAD</name>
        <dbReference type="ChEBI" id="CHEBI:57692"/>
    </cofactor>
</comment>
<organism evidence="7 8">
    <name type="scientific">Aspergillus indologenus CBS 114.80</name>
    <dbReference type="NCBI Taxonomy" id="1450541"/>
    <lineage>
        <taxon>Eukaryota</taxon>
        <taxon>Fungi</taxon>
        <taxon>Dikarya</taxon>
        <taxon>Ascomycota</taxon>
        <taxon>Pezizomycotina</taxon>
        <taxon>Eurotiomycetes</taxon>
        <taxon>Eurotiomycetidae</taxon>
        <taxon>Eurotiales</taxon>
        <taxon>Aspergillaceae</taxon>
        <taxon>Aspergillus</taxon>
        <taxon>Aspergillus subgen. Circumdati</taxon>
    </lineage>
</organism>
<dbReference type="SUPFAM" id="SSF51905">
    <property type="entry name" value="FAD/NAD(P)-binding domain"/>
    <property type="match status" value="1"/>
</dbReference>
<keyword evidence="3" id="KW-0274">FAD</keyword>
<dbReference type="PRINTS" id="PR00420">
    <property type="entry name" value="RNGMNOXGNASE"/>
</dbReference>
<accession>A0A2V5I6H5</accession>
<dbReference type="PANTHER" id="PTHR47178:SF1">
    <property type="entry name" value="FAD-BINDING DOMAIN-CONTAINING PROTEIN-RELATED"/>
    <property type="match status" value="1"/>
</dbReference>
<dbReference type="Proteomes" id="UP000248817">
    <property type="component" value="Unassembled WGS sequence"/>
</dbReference>
<evidence type="ECO:0000259" key="6">
    <source>
        <dbReference type="Pfam" id="PF01494"/>
    </source>
</evidence>
<evidence type="ECO:0000256" key="1">
    <source>
        <dbReference type="ARBA" id="ARBA00001974"/>
    </source>
</evidence>
<keyword evidence="2" id="KW-0285">Flavoprotein</keyword>
<feature type="non-terminal residue" evidence="7">
    <location>
        <position position="386"/>
    </location>
</feature>
<dbReference type="PANTHER" id="PTHR47178">
    <property type="entry name" value="MONOOXYGENASE, FAD-BINDING"/>
    <property type="match status" value="1"/>
</dbReference>